<proteinExistence type="predicted"/>
<evidence type="ECO:0000313" key="2">
    <source>
        <dbReference type="EMBL" id="PIL43623.1"/>
    </source>
</evidence>
<dbReference type="EMBL" id="PDOC01000012">
    <property type="protein sequence ID" value="PIL43623.1"/>
    <property type="molecule type" value="Genomic_DNA"/>
</dbReference>
<keyword evidence="3" id="KW-1185">Reference proteome</keyword>
<sequence length="63" mass="6963">MILQSVARRPLSVDKTAASPEGGANEERFYDIDGDSFVLRYQDVKTLNVQYVKLTTAESAPEA</sequence>
<feature type="region of interest" description="Disordered" evidence="1">
    <location>
        <begin position="1"/>
        <end position="26"/>
    </location>
</feature>
<name>A0A2G8TC98_9BURK</name>
<evidence type="ECO:0000313" key="3">
    <source>
        <dbReference type="Proteomes" id="UP000230390"/>
    </source>
</evidence>
<accession>A0A2G8TC98</accession>
<organism evidence="2 3">
    <name type="scientific">Massilia eurypsychrophila</name>
    <dbReference type="NCBI Taxonomy" id="1485217"/>
    <lineage>
        <taxon>Bacteria</taxon>
        <taxon>Pseudomonadati</taxon>
        <taxon>Pseudomonadota</taxon>
        <taxon>Betaproteobacteria</taxon>
        <taxon>Burkholderiales</taxon>
        <taxon>Oxalobacteraceae</taxon>
        <taxon>Telluria group</taxon>
        <taxon>Massilia</taxon>
    </lineage>
</organism>
<dbReference type="AlphaFoldDB" id="A0A2G8TC98"/>
<comment type="caution">
    <text evidence="2">The sequence shown here is derived from an EMBL/GenBank/DDBJ whole genome shotgun (WGS) entry which is preliminary data.</text>
</comment>
<gene>
    <name evidence="2" type="ORF">CR105_17840</name>
</gene>
<evidence type="ECO:0000256" key="1">
    <source>
        <dbReference type="SAM" id="MobiDB-lite"/>
    </source>
</evidence>
<dbReference type="Proteomes" id="UP000230390">
    <property type="component" value="Unassembled WGS sequence"/>
</dbReference>
<protein>
    <submittedName>
        <fullName evidence="2">Uncharacterized protein</fullName>
    </submittedName>
</protein>
<reference evidence="2 3" key="1">
    <citation type="submission" date="2017-10" db="EMBL/GenBank/DDBJ databases">
        <title>Massilia psychrophilum sp. nov., a novel purple-pigmented bacterium isolated from Tianshan glacier, Xinjiang Municipality, China.</title>
        <authorList>
            <person name="Wang H."/>
        </authorList>
    </citation>
    <scope>NUCLEOTIDE SEQUENCE [LARGE SCALE GENOMIC DNA]</scope>
    <source>
        <strain evidence="2 3">JCM 30074</strain>
    </source>
</reference>